<feature type="compositionally biased region" description="Basic and acidic residues" evidence="1">
    <location>
        <begin position="34"/>
        <end position="48"/>
    </location>
</feature>
<dbReference type="Pfam" id="PF12118">
    <property type="entry name" value="SprA-related"/>
    <property type="match status" value="1"/>
</dbReference>
<comment type="caution">
    <text evidence="2">The sequence shown here is derived from an EMBL/GenBank/DDBJ whole genome shotgun (WGS) entry which is preliminary data.</text>
</comment>
<evidence type="ECO:0000313" key="2">
    <source>
        <dbReference type="EMBL" id="TMQ77078.1"/>
    </source>
</evidence>
<accession>A0A5S4EP57</accession>
<protein>
    <submittedName>
        <fullName evidence="2">SrpA-related protein</fullName>
    </submittedName>
</protein>
<sequence>MIASLSPSSTFTAVRQERPDASLSGRDTASDGDAASRAEADGTSEHRKPGMPSRGQGDGQLSEADLQKLQVLRQRDREVRAHEMAHVAAGGSLVRGGASFTYEVGPDGQRYAMGGEVGIDTSPGRTPVETLAKADQIRAAALAPTDPSGQDRQVAAMATRMAMQASMELATQGNTSVRRNDTSGTTGQPTLAAYTDAVASEQSSGSAIDLFA</sequence>
<dbReference type="OrthoDB" id="9812722at2"/>
<name>A0A5S4EP57_9PROT</name>
<dbReference type="EMBL" id="SWAD01000032">
    <property type="protein sequence ID" value="TMQ77078.1"/>
    <property type="molecule type" value="Genomic_DNA"/>
</dbReference>
<feature type="compositionally biased region" description="Polar residues" evidence="1">
    <location>
        <begin position="171"/>
        <end position="189"/>
    </location>
</feature>
<gene>
    <name evidence="2" type="ORF">ACCUM_3522</name>
</gene>
<dbReference type="AlphaFoldDB" id="A0A5S4EP57"/>
<feature type="region of interest" description="Disordered" evidence="1">
    <location>
        <begin position="171"/>
        <end position="192"/>
    </location>
</feature>
<evidence type="ECO:0000256" key="1">
    <source>
        <dbReference type="SAM" id="MobiDB-lite"/>
    </source>
</evidence>
<proteinExistence type="predicted"/>
<reference evidence="2 3" key="1">
    <citation type="submission" date="2019-04" db="EMBL/GenBank/DDBJ databases">
        <title>A novel phosphate-accumulating bacterium identified in bioreactor for phosphate removal from wastewater.</title>
        <authorList>
            <person name="Kotlyarov R.Y."/>
            <person name="Beletsky A.V."/>
            <person name="Kallistova A.Y."/>
            <person name="Dorofeev A.G."/>
            <person name="Nikolaev Y.Y."/>
            <person name="Pimenov N.V."/>
            <person name="Ravin N.V."/>
            <person name="Mardanov A.V."/>
        </authorList>
    </citation>
    <scope>NUCLEOTIDE SEQUENCE [LARGE SCALE GENOMIC DNA]</scope>
    <source>
        <strain evidence="2 3">Bin19</strain>
    </source>
</reference>
<feature type="compositionally biased region" description="Polar residues" evidence="1">
    <location>
        <begin position="1"/>
        <end position="13"/>
    </location>
</feature>
<keyword evidence="3" id="KW-1185">Reference proteome</keyword>
<dbReference type="InterPro" id="IPR021973">
    <property type="entry name" value="SprA-related"/>
</dbReference>
<organism evidence="2 3">
    <name type="scientific">Candidatus Accumulibacter phosphatis</name>
    <dbReference type="NCBI Taxonomy" id="327160"/>
    <lineage>
        <taxon>Bacteria</taxon>
        <taxon>Pseudomonadati</taxon>
        <taxon>Pseudomonadota</taxon>
        <taxon>Betaproteobacteria</taxon>
        <taxon>Candidatus Accumulibacter</taxon>
    </lineage>
</organism>
<evidence type="ECO:0000313" key="3">
    <source>
        <dbReference type="Proteomes" id="UP000306324"/>
    </source>
</evidence>
<dbReference type="Proteomes" id="UP000306324">
    <property type="component" value="Unassembled WGS sequence"/>
</dbReference>
<feature type="region of interest" description="Disordered" evidence="1">
    <location>
        <begin position="1"/>
        <end position="73"/>
    </location>
</feature>